<sequence>MGKHEPMTPKAIGKRIKAKGLQKLKFYCQMCQKQCRDDNGFKCHVGSEAHQRQLLLFAENPNKILDQYSSEFLHDFLQLLKTRFGTRRVAANMVYQEYIKDRHHQHMNSTRWFSLTGLCKYLGQKKICEVDETEKGLFITYIDKEDIASREQAAKKAKLEKDSEDKMRKIIQLQIEKAKAAEKPKEEVANPVEYKPSETTVKFSFKATKPTLKRLK</sequence>
<dbReference type="GO" id="GO:0006260">
    <property type="term" value="P:DNA replication"/>
    <property type="evidence" value="ECO:0007669"/>
    <property type="project" value="TreeGrafter"/>
</dbReference>
<dbReference type="EMBL" id="CAEY01000644">
    <property type="status" value="NOT_ANNOTATED_CDS"/>
    <property type="molecule type" value="Genomic_DNA"/>
</dbReference>
<keyword evidence="4" id="KW-0862">Zinc</keyword>
<dbReference type="InterPro" id="IPR036236">
    <property type="entry name" value="Znf_C2H2_sf"/>
</dbReference>
<dbReference type="InterPro" id="IPR037321">
    <property type="entry name" value="KIN17-like"/>
</dbReference>
<dbReference type="InterPro" id="IPR038254">
    <property type="entry name" value="KIN17_WH-like_sf"/>
</dbReference>
<dbReference type="STRING" id="32264.T1KWS3"/>
<reference evidence="6" key="2">
    <citation type="submission" date="2015-06" db="UniProtKB">
        <authorList>
            <consortium name="EnsemblMetazoa"/>
        </authorList>
    </citation>
    <scope>IDENTIFICATION</scope>
</reference>
<evidence type="ECO:0000259" key="5">
    <source>
        <dbReference type="SMART" id="SM01253"/>
    </source>
</evidence>
<dbReference type="GO" id="GO:0003690">
    <property type="term" value="F:double-stranded DNA binding"/>
    <property type="evidence" value="ECO:0007669"/>
    <property type="project" value="TreeGrafter"/>
</dbReference>
<dbReference type="AlphaFoldDB" id="T1KWS3"/>
<accession>T1KWS3</accession>
<dbReference type="eggNOG" id="KOG2837">
    <property type="taxonomic scope" value="Eukaryota"/>
</dbReference>
<evidence type="ECO:0000256" key="2">
    <source>
        <dbReference type="ARBA" id="ARBA00022723"/>
    </source>
</evidence>
<keyword evidence="2" id="KW-0479">Metal-binding</keyword>
<comment type="similarity">
    <text evidence="1">Belongs to the KIN17 family.</text>
</comment>
<dbReference type="OMA" id="KWVANKM"/>
<dbReference type="GO" id="GO:0006974">
    <property type="term" value="P:DNA damage response"/>
    <property type="evidence" value="ECO:0007669"/>
    <property type="project" value="TreeGrafter"/>
</dbReference>
<protein>
    <recommendedName>
        <fullName evidence="5">DNA/RNA-binding protein Kin17 WH-like domain-containing protein</fullName>
    </recommendedName>
</protein>
<evidence type="ECO:0000256" key="4">
    <source>
        <dbReference type="ARBA" id="ARBA00022833"/>
    </source>
</evidence>
<gene>
    <name evidence="6" type="primary">107367923</name>
</gene>
<dbReference type="InterPro" id="IPR019447">
    <property type="entry name" value="DNA/RNA-bd_Kin17_WH-like_dom"/>
</dbReference>
<dbReference type="GO" id="GO:0005634">
    <property type="term" value="C:nucleus"/>
    <property type="evidence" value="ECO:0007669"/>
    <property type="project" value="TreeGrafter"/>
</dbReference>
<dbReference type="Gene3D" id="1.10.10.2030">
    <property type="entry name" value="DNA/RNA-binding protein Kin17, conserved domain"/>
    <property type="match status" value="1"/>
</dbReference>
<proteinExistence type="inferred from homology"/>
<dbReference type="PANTHER" id="PTHR12805">
    <property type="entry name" value="KIN17 KIN, ANTIGENIC DETERMINANT OF RECA PROTEIN HOMOLOG"/>
    <property type="match status" value="1"/>
</dbReference>
<reference evidence="7" key="1">
    <citation type="submission" date="2011-08" db="EMBL/GenBank/DDBJ databases">
        <authorList>
            <person name="Rombauts S."/>
        </authorList>
    </citation>
    <scope>NUCLEOTIDE SEQUENCE</scope>
    <source>
        <strain evidence="7">London</strain>
    </source>
</reference>
<dbReference type="Proteomes" id="UP000015104">
    <property type="component" value="Unassembled WGS sequence"/>
</dbReference>
<dbReference type="Pfam" id="PF25095">
    <property type="entry name" value="C2H2-zf_KIN17"/>
    <property type="match status" value="1"/>
</dbReference>
<dbReference type="HOGENOM" id="CLU_030065_2_0_1"/>
<dbReference type="KEGG" id="tut:107367923"/>
<dbReference type="PANTHER" id="PTHR12805:SF0">
    <property type="entry name" value="DNA_RNA-BINDING PROTEIN KIN17"/>
    <property type="match status" value="1"/>
</dbReference>
<evidence type="ECO:0000256" key="3">
    <source>
        <dbReference type="ARBA" id="ARBA00022771"/>
    </source>
</evidence>
<dbReference type="SMART" id="SM01253">
    <property type="entry name" value="Kin17_mid"/>
    <property type="match status" value="1"/>
</dbReference>
<dbReference type="SUPFAM" id="SSF57667">
    <property type="entry name" value="beta-beta-alpha zinc fingers"/>
    <property type="match status" value="1"/>
</dbReference>
<name>T1KWS3_TETUR</name>
<keyword evidence="3" id="KW-0863">Zinc-finger</keyword>
<dbReference type="GO" id="GO:0008270">
    <property type="term" value="F:zinc ion binding"/>
    <property type="evidence" value="ECO:0007669"/>
    <property type="project" value="UniProtKB-KW"/>
</dbReference>
<keyword evidence="7" id="KW-1185">Reference proteome</keyword>
<evidence type="ECO:0000313" key="6">
    <source>
        <dbReference type="EnsemblMetazoa" id="tetur24g02685.1"/>
    </source>
</evidence>
<evidence type="ECO:0000313" key="7">
    <source>
        <dbReference type="Proteomes" id="UP000015104"/>
    </source>
</evidence>
<dbReference type="OrthoDB" id="6411082at2759"/>
<dbReference type="InterPro" id="IPR056767">
    <property type="entry name" value="C2H2-Znf_KIN17"/>
</dbReference>
<dbReference type="EnsemblMetazoa" id="tetur24g02685.1">
    <property type="protein sequence ID" value="tetur24g02685.1"/>
    <property type="gene ID" value="tetur24g02685"/>
</dbReference>
<organism evidence="6 7">
    <name type="scientific">Tetranychus urticae</name>
    <name type="common">Two-spotted spider mite</name>
    <dbReference type="NCBI Taxonomy" id="32264"/>
    <lineage>
        <taxon>Eukaryota</taxon>
        <taxon>Metazoa</taxon>
        <taxon>Ecdysozoa</taxon>
        <taxon>Arthropoda</taxon>
        <taxon>Chelicerata</taxon>
        <taxon>Arachnida</taxon>
        <taxon>Acari</taxon>
        <taxon>Acariformes</taxon>
        <taxon>Trombidiformes</taxon>
        <taxon>Prostigmata</taxon>
        <taxon>Eleutherengona</taxon>
        <taxon>Raphignathae</taxon>
        <taxon>Tetranychoidea</taxon>
        <taxon>Tetranychidae</taxon>
        <taxon>Tetranychus</taxon>
    </lineage>
</organism>
<dbReference type="Pfam" id="PF10357">
    <property type="entry name" value="WH_KIN17"/>
    <property type="match status" value="1"/>
</dbReference>
<feature type="domain" description="DNA/RNA-binding protein Kin17 WH-like" evidence="5">
    <location>
        <begin position="52"/>
        <end position="176"/>
    </location>
</feature>
<evidence type="ECO:0000256" key="1">
    <source>
        <dbReference type="ARBA" id="ARBA00008517"/>
    </source>
</evidence>
<dbReference type="FunFam" id="1.10.10.2030:FF:000001">
    <property type="entry name" value="DNA/RNA-binding protein KIN17, putative"/>
    <property type="match status" value="1"/>
</dbReference>